<dbReference type="InterPro" id="IPR036291">
    <property type="entry name" value="NAD(P)-bd_dom_sf"/>
</dbReference>
<dbReference type="RefSeq" id="WP_115362939.1">
    <property type="nucleotide sequence ID" value="NZ_QDKL01000003.1"/>
</dbReference>
<evidence type="ECO:0000259" key="1">
    <source>
        <dbReference type="Pfam" id="PF01073"/>
    </source>
</evidence>
<dbReference type="Proteomes" id="UP000443582">
    <property type="component" value="Unassembled WGS sequence"/>
</dbReference>
<dbReference type="SUPFAM" id="SSF51735">
    <property type="entry name" value="NAD(P)-binding Rossmann-fold domains"/>
    <property type="match status" value="1"/>
</dbReference>
<reference evidence="3" key="1">
    <citation type="journal article" date="2019" name="Int. J. Syst. Evol. Microbiol.">
        <title>Halobacteriovorax valvorus sp. nov., a novel prokaryotic predator isolated from coastal seawater of China.</title>
        <authorList>
            <person name="Chen M.-X."/>
        </authorList>
    </citation>
    <scope>NUCLEOTIDE SEQUENCE [LARGE SCALE GENOMIC DNA]</scope>
    <source>
        <strain evidence="3">BL9</strain>
    </source>
</reference>
<gene>
    <name evidence="2" type="ORF">DAY19_12410</name>
</gene>
<keyword evidence="3" id="KW-1185">Reference proteome</keyword>
<dbReference type="PANTHER" id="PTHR48079">
    <property type="entry name" value="PROTEIN YEEZ"/>
    <property type="match status" value="1"/>
</dbReference>
<feature type="domain" description="3-beta hydroxysteroid dehydrogenase/isomerase" evidence="1">
    <location>
        <begin position="4"/>
        <end position="252"/>
    </location>
</feature>
<name>A0ABY0IHH2_9BACT</name>
<dbReference type="InterPro" id="IPR002225">
    <property type="entry name" value="3Beta_OHSteriod_DH/Estase"/>
</dbReference>
<dbReference type="PANTHER" id="PTHR48079:SF6">
    <property type="entry name" value="NAD(P)-BINDING DOMAIN-CONTAINING PROTEIN-RELATED"/>
    <property type="match status" value="1"/>
</dbReference>
<dbReference type="Pfam" id="PF01073">
    <property type="entry name" value="3Beta_HSD"/>
    <property type="match status" value="1"/>
</dbReference>
<comment type="caution">
    <text evidence="2">The sequence shown here is derived from an EMBL/GenBank/DDBJ whole genome shotgun (WGS) entry which is preliminary data.</text>
</comment>
<evidence type="ECO:0000313" key="3">
    <source>
        <dbReference type="Proteomes" id="UP000443582"/>
    </source>
</evidence>
<dbReference type="InterPro" id="IPR051783">
    <property type="entry name" value="NAD(P)-dependent_oxidoreduct"/>
</dbReference>
<dbReference type="Gene3D" id="3.40.50.720">
    <property type="entry name" value="NAD(P)-binding Rossmann-like Domain"/>
    <property type="match status" value="1"/>
</dbReference>
<organism evidence="2 3">
    <name type="scientific">Halobacteriovorax vibrionivorans</name>
    <dbReference type="NCBI Taxonomy" id="2152716"/>
    <lineage>
        <taxon>Bacteria</taxon>
        <taxon>Pseudomonadati</taxon>
        <taxon>Bdellovibrionota</taxon>
        <taxon>Bacteriovoracia</taxon>
        <taxon>Bacteriovoracales</taxon>
        <taxon>Halobacteriovoraceae</taxon>
        <taxon>Halobacteriovorax</taxon>
    </lineage>
</organism>
<evidence type="ECO:0000313" key="2">
    <source>
        <dbReference type="EMBL" id="RZF20782.1"/>
    </source>
</evidence>
<proteinExistence type="predicted"/>
<dbReference type="EMBL" id="QDKL01000003">
    <property type="protein sequence ID" value="RZF20782.1"/>
    <property type="molecule type" value="Genomic_DNA"/>
</dbReference>
<accession>A0ABY0IHH2</accession>
<protein>
    <submittedName>
        <fullName evidence="2">NAD-dependent epimerase/dehydratase family protein</fullName>
    </submittedName>
</protein>
<sequence>MRVLVTGVTGFLGYHIAKDLLKDGHEVINFSRRHTSEVDELGIETIKGDLTNYEDIKNALRDIDAVFHAAGKVGMWGKSKDFHRINVDGTKNLVNAMKEQGAKYLIYTSTPSVVFGKDEIKNGDESLPYPKKYLNEYAKSKSIAERFVLESNGHGILTTSIRPHLIYGERDKNIIPRLIQRAKSGRLKIIGDGQNLVDINYVENASHAHVMALKELSTEAKNQGKAYFIGQEKPVNLWDFINKILEAKGEKPISSKVSLKIVYFIGLIFELVYKLLGKYDDQPPMTRFVALQMGTSHYFKHDNARVDFGYSPKITIEESLEKIKN</sequence>